<feature type="transmembrane region" description="Helical" evidence="6">
    <location>
        <begin position="7"/>
        <end position="29"/>
    </location>
</feature>
<comment type="subcellular location">
    <subcellularLocation>
        <location evidence="1">Cell membrane</location>
        <topology evidence="1">Multi-pass membrane protein</topology>
    </subcellularLocation>
</comment>
<evidence type="ECO:0000256" key="5">
    <source>
        <dbReference type="ARBA" id="ARBA00023136"/>
    </source>
</evidence>
<feature type="transmembrane region" description="Helical" evidence="6">
    <location>
        <begin position="35"/>
        <end position="52"/>
    </location>
</feature>
<keyword evidence="3 6" id="KW-0812">Transmembrane</keyword>
<keyword evidence="2" id="KW-1003">Cell membrane</keyword>
<gene>
    <name evidence="7" type="ORF">GCM10010913_16870</name>
</gene>
<protein>
    <recommendedName>
        <fullName evidence="9">ATP synthase subunit I</fullName>
    </recommendedName>
</protein>
<proteinExistence type="predicted"/>
<comment type="caution">
    <text evidence="7">The sequence shown here is derived from an EMBL/GenBank/DDBJ whole genome shotgun (WGS) entry which is preliminary data.</text>
</comment>
<dbReference type="EMBL" id="BMIW01000009">
    <property type="protein sequence ID" value="GGF95879.1"/>
    <property type="molecule type" value="Genomic_DNA"/>
</dbReference>
<evidence type="ECO:0000256" key="2">
    <source>
        <dbReference type="ARBA" id="ARBA00022475"/>
    </source>
</evidence>
<feature type="transmembrane region" description="Helical" evidence="6">
    <location>
        <begin position="97"/>
        <end position="119"/>
    </location>
</feature>
<dbReference type="RefSeq" id="WP_120463810.1">
    <property type="nucleotide sequence ID" value="NZ_BMIW01000009.1"/>
</dbReference>
<name>A0ABQ1VST0_9BACL</name>
<evidence type="ECO:0000313" key="8">
    <source>
        <dbReference type="Proteomes" id="UP000608420"/>
    </source>
</evidence>
<sequence length="125" mass="13753">MDNLNSIVAVVTRMTFLMLSVLFLGWAFLLDFRPIISGLILGLVGGTVYTRYLSMKVHGLVEFAVSQEKKRFSFGFLTRVCLILLVTMVAVKLEQVSVISAVIGFFIPQLLTIPVGLVLGARSKS</sequence>
<reference evidence="8" key="1">
    <citation type="journal article" date="2019" name="Int. J. Syst. Evol. Microbiol.">
        <title>The Global Catalogue of Microorganisms (GCM) 10K type strain sequencing project: providing services to taxonomists for standard genome sequencing and annotation.</title>
        <authorList>
            <consortium name="The Broad Institute Genomics Platform"/>
            <consortium name="The Broad Institute Genome Sequencing Center for Infectious Disease"/>
            <person name="Wu L."/>
            <person name="Ma J."/>
        </authorList>
    </citation>
    <scope>NUCLEOTIDE SEQUENCE [LARGE SCALE GENOMIC DNA]</scope>
    <source>
        <strain evidence="8">CGMCC 1.15420</strain>
    </source>
</reference>
<organism evidence="7 8">
    <name type="scientific">Paenibacillus aceti</name>
    <dbReference type="NCBI Taxonomy" id="1820010"/>
    <lineage>
        <taxon>Bacteria</taxon>
        <taxon>Bacillati</taxon>
        <taxon>Bacillota</taxon>
        <taxon>Bacilli</taxon>
        <taxon>Bacillales</taxon>
        <taxon>Paenibacillaceae</taxon>
        <taxon>Paenibacillus</taxon>
    </lineage>
</organism>
<keyword evidence="8" id="KW-1185">Reference proteome</keyword>
<evidence type="ECO:0000256" key="6">
    <source>
        <dbReference type="SAM" id="Phobius"/>
    </source>
</evidence>
<keyword evidence="4 6" id="KW-1133">Transmembrane helix</keyword>
<evidence type="ECO:0000256" key="1">
    <source>
        <dbReference type="ARBA" id="ARBA00004651"/>
    </source>
</evidence>
<keyword evidence="5 6" id="KW-0472">Membrane</keyword>
<evidence type="ECO:0008006" key="9">
    <source>
        <dbReference type="Google" id="ProtNLM"/>
    </source>
</evidence>
<dbReference type="InterPro" id="IPR005598">
    <property type="entry name" value="ATP_synth_I"/>
</dbReference>
<evidence type="ECO:0000313" key="7">
    <source>
        <dbReference type="EMBL" id="GGF95879.1"/>
    </source>
</evidence>
<accession>A0ABQ1VST0</accession>
<evidence type="ECO:0000256" key="3">
    <source>
        <dbReference type="ARBA" id="ARBA00022692"/>
    </source>
</evidence>
<evidence type="ECO:0000256" key="4">
    <source>
        <dbReference type="ARBA" id="ARBA00022989"/>
    </source>
</evidence>
<feature type="transmembrane region" description="Helical" evidence="6">
    <location>
        <begin position="72"/>
        <end position="91"/>
    </location>
</feature>
<dbReference type="Pfam" id="PF03899">
    <property type="entry name" value="ATP-synt_I"/>
    <property type="match status" value="1"/>
</dbReference>
<dbReference type="Proteomes" id="UP000608420">
    <property type="component" value="Unassembled WGS sequence"/>
</dbReference>